<gene>
    <name evidence="2" type="ORF">PCANC_26229</name>
</gene>
<feature type="compositionally biased region" description="Polar residues" evidence="1">
    <location>
        <begin position="136"/>
        <end position="151"/>
    </location>
</feature>
<dbReference type="OrthoDB" id="2507159at2759"/>
<dbReference type="AlphaFoldDB" id="A0A2N5S5Q5"/>
<feature type="compositionally biased region" description="Low complexity" evidence="1">
    <location>
        <begin position="492"/>
        <end position="503"/>
    </location>
</feature>
<dbReference type="EMBL" id="PGCJ01001154">
    <property type="protein sequence ID" value="PLW08555.1"/>
    <property type="molecule type" value="Genomic_DNA"/>
</dbReference>
<feature type="compositionally biased region" description="Polar residues" evidence="1">
    <location>
        <begin position="1"/>
        <end position="10"/>
    </location>
</feature>
<feature type="compositionally biased region" description="Basic and acidic residues" evidence="1">
    <location>
        <begin position="547"/>
        <end position="556"/>
    </location>
</feature>
<accession>A0A2N5S5Q5</accession>
<proteinExistence type="predicted"/>
<protein>
    <submittedName>
        <fullName evidence="2">Uncharacterized protein</fullName>
    </submittedName>
</protein>
<name>A0A2N5S5Q5_9BASI</name>
<feature type="region of interest" description="Disordered" evidence="1">
    <location>
        <begin position="277"/>
        <end position="309"/>
    </location>
</feature>
<dbReference type="Proteomes" id="UP000235388">
    <property type="component" value="Unassembled WGS sequence"/>
</dbReference>
<evidence type="ECO:0000313" key="2">
    <source>
        <dbReference type="EMBL" id="PLW08555.1"/>
    </source>
</evidence>
<sequence length="588" mass="64208">MASTPSSTIQGAFDHEYPPNVPAPARQPHHLSTSRSPAVPGANPPLIQSTTPAPALLQLPLPTTCSAAVSSTGVNPPRTQPNTAAAVPLTGGKPQRTQPNTNAPVCPQRQRKTAAPARPQLPLPSSRSAVVPVTGSDPSCASRNITNQSSVPEPPPLANLHERSNKKRKRLTEANAHKGSKRSISDDDRDFFANFRHRQRKLLIIKAIERGVSMPMVYGYLGNQMSVKKANSWNNFMKTTNARGVFCGRKNGVWNKSAMGNVSVLWNEITAEQKVSYVQPKSHPGTAEDAGDAGGENGDANEPTDTIGNKADEEQVYLRQSVLFKRAAQQAVHIAASCNCEMIMFAVSKHLGAHSFQVSRATHGATRFMMGAESLDGSKHYAARMQSYITGYEVAQIRHINEKNTAPKTRPVSTAVRMCNLISEKSNGTMNKWPWTKTEVRLAKLKYRLVLLPGARIDREWIMRPSQSLKGEREAALHHDLDMNLIDVVYDPSIPSDPVPDSHSIQHQSAASNTHQQSVPTSRPSTSLVGLGTSDRSRKLGSLRQEQSSDKSEDSCINHQFSSDKSSADDDEDEDEEDSSVDEDEEEV</sequence>
<feature type="region of interest" description="Disordered" evidence="1">
    <location>
        <begin position="67"/>
        <end position="186"/>
    </location>
</feature>
<feature type="compositionally biased region" description="Acidic residues" evidence="1">
    <location>
        <begin position="569"/>
        <end position="588"/>
    </location>
</feature>
<feature type="region of interest" description="Disordered" evidence="1">
    <location>
        <begin position="492"/>
        <end position="588"/>
    </location>
</feature>
<organism evidence="2 3">
    <name type="scientific">Puccinia coronata f. sp. avenae</name>
    <dbReference type="NCBI Taxonomy" id="200324"/>
    <lineage>
        <taxon>Eukaryota</taxon>
        <taxon>Fungi</taxon>
        <taxon>Dikarya</taxon>
        <taxon>Basidiomycota</taxon>
        <taxon>Pucciniomycotina</taxon>
        <taxon>Pucciniomycetes</taxon>
        <taxon>Pucciniales</taxon>
        <taxon>Pucciniaceae</taxon>
        <taxon>Puccinia</taxon>
    </lineage>
</organism>
<feature type="compositionally biased region" description="Polar residues" evidence="1">
    <location>
        <begin position="505"/>
        <end position="528"/>
    </location>
</feature>
<evidence type="ECO:0000256" key="1">
    <source>
        <dbReference type="SAM" id="MobiDB-lite"/>
    </source>
</evidence>
<keyword evidence="3" id="KW-1185">Reference proteome</keyword>
<comment type="caution">
    <text evidence="2">The sequence shown here is derived from an EMBL/GenBank/DDBJ whole genome shotgun (WGS) entry which is preliminary data.</text>
</comment>
<evidence type="ECO:0000313" key="3">
    <source>
        <dbReference type="Proteomes" id="UP000235388"/>
    </source>
</evidence>
<reference evidence="2 3" key="1">
    <citation type="submission" date="2017-11" db="EMBL/GenBank/DDBJ databases">
        <title>De novo assembly and phasing of dikaryotic genomes from two isolates of Puccinia coronata f. sp. avenae, the causal agent of oat crown rust.</title>
        <authorList>
            <person name="Miller M.E."/>
            <person name="Zhang Y."/>
            <person name="Omidvar V."/>
            <person name="Sperschneider J."/>
            <person name="Schwessinger B."/>
            <person name="Raley C."/>
            <person name="Palmer J.M."/>
            <person name="Garnica D."/>
            <person name="Upadhyaya N."/>
            <person name="Rathjen J."/>
            <person name="Taylor J.M."/>
            <person name="Park R.F."/>
            <person name="Dodds P.N."/>
            <person name="Hirsch C.D."/>
            <person name="Kianian S.F."/>
            <person name="Figueroa M."/>
        </authorList>
    </citation>
    <scope>NUCLEOTIDE SEQUENCE [LARGE SCALE GENOMIC DNA]</scope>
    <source>
        <strain evidence="2">12NC29</strain>
    </source>
</reference>
<feature type="region of interest" description="Disordered" evidence="1">
    <location>
        <begin position="1"/>
        <end position="50"/>
    </location>
</feature>